<comment type="caution">
    <text evidence="2">The sequence shown here is derived from an EMBL/GenBank/DDBJ whole genome shotgun (WGS) entry which is preliminary data.</text>
</comment>
<evidence type="ECO:0000313" key="2">
    <source>
        <dbReference type="EMBL" id="GGD14772.1"/>
    </source>
</evidence>
<evidence type="ECO:0000256" key="1">
    <source>
        <dbReference type="SAM" id="MobiDB-lite"/>
    </source>
</evidence>
<feature type="region of interest" description="Disordered" evidence="1">
    <location>
        <begin position="159"/>
        <end position="189"/>
    </location>
</feature>
<name>A0A916XVU0_9HYPH</name>
<proteinExistence type="predicted"/>
<dbReference type="InterPro" id="IPR003772">
    <property type="entry name" value="YceD"/>
</dbReference>
<accession>A0A916XVU0</accession>
<reference evidence="2" key="1">
    <citation type="journal article" date="2014" name="Int. J. Syst. Evol. Microbiol.">
        <title>Complete genome sequence of Corynebacterium casei LMG S-19264T (=DSM 44701T), isolated from a smear-ripened cheese.</title>
        <authorList>
            <consortium name="US DOE Joint Genome Institute (JGI-PGF)"/>
            <person name="Walter F."/>
            <person name="Albersmeier A."/>
            <person name="Kalinowski J."/>
            <person name="Ruckert C."/>
        </authorList>
    </citation>
    <scope>NUCLEOTIDE SEQUENCE</scope>
    <source>
        <strain evidence="2">CGMCC 1.15493</strain>
    </source>
</reference>
<dbReference type="Pfam" id="PF02620">
    <property type="entry name" value="YceD"/>
    <property type="match status" value="1"/>
</dbReference>
<dbReference type="Proteomes" id="UP000613160">
    <property type="component" value="Unassembled WGS sequence"/>
</dbReference>
<keyword evidence="3" id="KW-1185">Reference proteome</keyword>
<protein>
    <submittedName>
        <fullName evidence="2">Metal-binding protein</fullName>
    </submittedName>
</protein>
<dbReference type="RefSeq" id="WP_188850139.1">
    <property type="nucleotide sequence ID" value="NZ_BMJJ01000003.1"/>
</dbReference>
<dbReference type="EMBL" id="BMJJ01000003">
    <property type="protein sequence ID" value="GGD14772.1"/>
    <property type="molecule type" value="Genomic_DNA"/>
</dbReference>
<gene>
    <name evidence="2" type="ORF">GCM10011335_16920</name>
</gene>
<organism evidence="2 3">
    <name type="scientific">Aureimonas glaciei</name>
    <dbReference type="NCBI Taxonomy" id="1776957"/>
    <lineage>
        <taxon>Bacteria</taxon>
        <taxon>Pseudomonadati</taxon>
        <taxon>Pseudomonadota</taxon>
        <taxon>Alphaproteobacteria</taxon>
        <taxon>Hyphomicrobiales</taxon>
        <taxon>Aurantimonadaceae</taxon>
        <taxon>Aureimonas</taxon>
    </lineage>
</organism>
<dbReference type="AlphaFoldDB" id="A0A916XVU0"/>
<evidence type="ECO:0000313" key="3">
    <source>
        <dbReference type="Proteomes" id="UP000613160"/>
    </source>
</evidence>
<sequence length="189" mass="20311">MTETGKAAGGPPISYPIIVSKLPKDGMPVRFTASAPERAALALHLAIPSVDRLEADVTVKSWRSEGVKITGRLTADVVQSDVVTLEPLSQTIDEDIDLVFLPEHSRLARMVQPQDGELHLDPEGDDIPETYVGDRIDFGTVLAEALALGLDPYPRAEGASFDAFDTDPEPEGGKISPFATLRKLKPDAP</sequence>
<reference evidence="2" key="2">
    <citation type="submission" date="2020-09" db="EMBL/GenBank/DDBJ databases">
        <authorList>
            <person name="Sun Q."/>
            <person name="Zhou Y."/>
        </authorList>
    </citation>
    <scope>NUCLEOTIDE SEQUENCE</scope>
    <source>
        <strain evidence="2">CGMCC 1.15493</strain>
    </source>
</reference>